<dbReference type="SUPFAM" id="SSF51695">
    <property type="entry name" value="PLC-like phosphodiesterases"/>
    <property type="match status" value="1"/>
</dbReference>
<feature type="domain" description="GP-PDE" evidence="2">
    <location>
        <begin position="20"/>
        <end position="249"/>
    </location>
</feature>
<accession>A0A1M6G4W5</accession>
<keyword evidence="1" id="KW-0732">Signal</keyword>
<dbReference type="InterPro" id="IPR017946">
    <property type="entry name" value="PLC-like_Pdiesterase_TIM-brl"/>
</dbReference>
<evidence type="ECO:0000313" key="3">
    <source>
        <dbReference type="EMBL" id="SHJ05019.1"/>
    </source>
</evidence>
<reference evidence="3 4" key="1">
    <citation type="submission" date="2016-11" db="EMBL/GenBank/DDBJ databases">
        <authorList>
            <person name="Jaros S."/>
            <person name="Januszkiewicz K."/>
            <person name="Wedrychowicz H."/>
        </authorList>
    </citation>
    <scope>NUCLEOTIDE SEQUENCE [LARGE SCALE GENOMIC DNA]</scope>
    <source>
        <strain evidence="3 4">DSM 25479</strain>
    </source>
</reference>
<sequence>MKKFLLIFALMLSGAYSAQTQIVAHRGFWKTAPETAQNSLSSFKNAVQAGVYGAEFDVRMSKDGRLIVNHDEDHAGLVIAETTFKDLRKIPLSNGERIPTLREYLKLGKRHPAIQLIMEIKPAKTKVLEDELVRKAVAEVNRLSLDKQVQIISFSKNICLETKRIAPQIKVQYLNGELSPQEVKALGLDGIDYHYKIFIDKHPEWIRQANELGLITNSWTVNSEEIARTLMEMGIKVITTDIPEKLKNL</sequence>
<dbReference type="PANTHER" id="PTHR46211">
    <property type="entry name" value="GLYCEROPHOSPHORYL DIESTER PHOSPHODIESTERASE"/>
    <property type="match status" value="1"/>
</dbReference>
<dbReference type="Gene3D" id="3.20.20.190">
    <property type="entry name" value="Phosphatidylinositol (PI) phosphodiesterase"/>
    <property type="match status" value="1"/>
</dbReference>
<gene>
    <name evidence="3" type="ORF">SAMN05443429_10858</name>
</gene>
<dbReference type="AlphaFoldDB" id="A0A1M6G4W5"/>
<dbReference type="Pfam" id="PF03009">
    <property type="entry name" value="GDPD"/>
    <property type="match status" value="1"/>
</dbReference>
<dbReference type="GO" id="GO:0008081">
    <property type="term" value="F:phosphoric diester hydrolase activity"/>
    <property type="evidence" value="ECO:0007669"/>
    <property type="project" value="InterPro"/>
</dbReference>
<dbReference type="InterPro" id="IPR030395">
    <property type="entry name" value="GP_PDE_dom"/>
</dbReference>
<organism evidence="3 4">
    <name type="scientific">Cruoricaptor ignavus</name>
    <dbReference type="NCBI Taxonomy" id="1118202"/>
    <lineage>
        <taxon>Bacteria</taxon>
        <taxon>Pseudomonadati</taxon>
        <taxon>Bacteroidota</taxon>
        <taxon>Flavobacteriia</taxon>
        <taxon>Flavobacteriales</taxon>
        <taxon>Weeksellaceae</taxon>
        <taxon>Cruoricaptor</taxon>
    </lineage>
</organism>
<dbReference type="PROSITE" id="PS51704">
    <property type="entry name" value="GP_PDE"/>
    <property type="match status" value="1"/>
</dbReference>
<keyword evidence="4" id="KW-1185">Reference proteome</keyword>
<evidence type="ECO:0000256" key="1">
    <source>
        <dbReference type="SAM" id="SignalP"/>
    </source>
</evidence>
<dbReference type="EMBL" id="FQYI01000008">
    <property type="protein sequence ID" value="SHJ05019.1"/>
    <property type="molecule type" value="Genomic_DNA"/>
</dbReference>
<dbReference type="Proteomes" id="UP000184335">
    <property type="component" value="Unassembled WGS sequence"/>
</dbReference>
<feature type="chain" id="PRO_5013042307" evidence="1">
    <location>
        <begin position="19"/>
        <end position="249"/>
    </location>
</feature>
<dbReference type="GO" id="GO:0006629">
    <property type="term" value="P:lipid metabolic process"/>
    <property type="evidence" value="ECO:0007669"/>
    <property type="project" value="InterPro"/>
</dbReference>
<name>A0A1M6G4W5_9FLAO</name>
<proteinExistence type="predicted"/>
<feature type="signal peptide" evidence="1">
    <location>
        <begin position="1"/>
        <end position="18"/>
    </location>
</feature>
<evidence type="ECO:0000259" key="2">
    <source>
        <dbReference type="PROSITE" id="PS51704"/>
    </source>
</evidence>
<dbReference type="STRING" id="1118202.SAMN05443429_10858"/>
<dbReference type="OrthoDB" id="9809583at2"/>
<dbReference type="PANTHER" id="PTHR46211:SF1">
    <property type="entry name" value="GLYCEROPHOSPHODIESTER PHOSPHODIESTERASE, CYTOPLASMIC"/>
    <property type="match status" value="1"/>
</dbReference>
<evidence type="ECO:0000313" key="4">
    <source>
        <dbReference type="Proteomes" id="UP000184335"/>
    </source>
</evidence>
<protein>
    <submittedName>
        <fullName evidence="3">Glycerophosphoryl diester phosphodiesterase</fullName>
    </submittedName>
</protein>